<keyword evidence="6" id="KW-0862">Zinc</keyword>
<proteinExistence type="inferred from homology"/>
<evidence type="ECO:0000313" key="11">
    <source>
        <dbReference type="EMBL" id="OLL23706.1"/>
    </source>
</evidence>
<dbReference type="STRING" id="1198029.A0A1U7LM15"/>
<name>A0A1U7LM15_NEOID</name>
<comment type="similarity">
    <text evidence="2">Belongs to the NFX1 family.</text>
</comment>
<dbReference type="EMBL" id="LXFE01001345">
    <property type="protein sequence ID" value="OLL23706.1"/>
    <property type="molecule type" value="Genomic_DNA"/>
</dbReference>
<evidence type="ECO:0000256" key="9">
    <source>
        <dbReference type="ARBA" id="ARBA00023242"/>
    </source>
</evidence>
<dbReference type="AlphaFoldDB" id="A0A1U7LM15"/>
<dbReference type="SMART" id="SM00438">
    <property type="entry name" value="ZnF_NFX"/>
    <property type="match status" value="6"/>
</dbReference>
<evidence type="ECO:0000256" key="7">
    <source>
        <dbReference type="ARBA" id="ARBA00023015"/>
    </source>
</evidence>
<sequence>MGPVQTCFCGRSNSQKRCTETDYDDGWSCGKTCGELLACGHSCLRPCHDGFCGACTLLETVLCYCGKVEMPIMCGEQLAGRESVSVSCGTKTEWIGKFECDNPCERLLECGIHRCSKRCHPQEEKPMSCSLSPERVSSCPCGATKLEKLLATPRKHCPDPIPTCQRQCNKLLSCGHLCKSKCHHGECHPCKSEIMVRCCCGNTEIQTTCVERVNSFQPECNTICRVLRSCGRHECGRKCCLGYKNALTRMKGKKRVPNVHLEDFEPEHLCTLICNKSLPCGNHNCSALCHKGPCPSCLEASFEERVCHCGRSRLHPPIPCGIKVPSCQYPCQRDNLCRHPRILHECHPNDEACPRCPYHVERPCICGETLLRNQPCWRQNGSCSKPCRRKLACGIHECSKVPCHKPESCENPCRNLCGKARKLCGHPCVKICHGSIICPEGIETTCRTKITITCTCGQLRQDVPCNTNTENTTASWRRLTCTDSCAIAERNQKLAQALTIDPDRPVELDQSYHPEILDYYAQNKVWTCNIEKQFRQFMQQDDLQKLSFKPMKSLYRKFIHQLAESYNLESEALDPEPYRSVVCQKTYTSQIPSKSLSVAYIVYKSQAKHVMPIPHAISQLRKPT</sequence>
<evidence type="ECO:0000256" key="6">
    <source>
        <dbReference type="ARBA" id="ARBA00022833"/>
    </source>
</evidence>
<dbReference type="InterPro" id="IPR000967">
    <property type="entry name" value="Znf_NFX1"/>
</dbReference>
<keyword evidence="3" id="KW-0479">Metal-binding</keyword>
<keyword evidence="5" id="KW-0863">Zinc-finger</keyword>
<evidence type="ECO:0000256" key="3">
    <source>
        <dbReference type="ARBA" id="ARBA00022723"/>
    </source>
</evidence>
<evidence type="ECO:0000256" key="1">
    <source>
        <dbReference type="ARBA" id="ARBA00004123"/>
    </source>
</evidence>
<gene>
    <name evidence="11" type="ORF">NEOLI_002955</name>
</gene>
<dbReference type="PANTHER" id="PTHR12360:SF12">
    <property type="entry name" value="TRANSCRIPTIONAL REPRESSOR NF-X1"/>
    <property type="match status" value="1"/>
</dbReference>
<keyword evidence="9" id="KW-0539">Nucleus</keyword>
<protein>
    <submittedName>
        <fullName evidence="11">FKBP12-associated protein 1</fullName>
    </submittedName>
</protein>
<keyword evidence="12" id="KW-1185">Reference proteome</keyword>
<dbReference type="Pfam" id="PF01422">
    <property type="entry name" value="zf-NF-X1"/>
    <property type="match status" value="7"/>
</dbReference>
<dbReference type="GO" id="GO:0000977">
    <property type="term" value="F:RNA polymerase II transcription regulatory region sequence-specific DNA binding"/>
    <property type="evidence" value="ECO:0007669"/>
    <property type="project" value="TreeGrafter"/>
</dbReference>
<dbReference type="Pfam" id="PF01424">
    <property type="entry name" value="R3H"/>
    <property type="match status" value="1"/>
</dbReference>
<reference evidence="11 12" key="1">
    <citation type="submission" date="2016-04" db="EMBL/GenBank/DDBJ databases">
        <title>Evolutionary innovation and constraint leading to complex multicellularity in the Ascomycota.</title>
        <authorList>
            <person name="Cisse O."/>
            <person name="Nguyen A."/>
            <person name="Hewitt D.A."/>
            <person name="Jedd G."/>
            <person name="Stajich J.E."/>
        </authorList>
    </citation>
    <scope>NUCLEOTIDE SEQUENCE [LARGE SCALE GENOMIC DNA]</scope>
    <source>
        <strain evidence="11 12">DAH-3</strain>
    </source>
</reference>
<keyword evidence="8" id="KW-0804">Transcription</keyword>
<dbReference type="Proteomes" id="UP000186594">
    <property type="component" value="Unassembled WGS sequence"/>
</dbReference>
<feature type="non-terminal residue" evidence="11">
    <location>
        <position position="624"/>
    </location>
</feature>
<dbReference type="SUPFAM" id="SSF82708">
    <property type="entry name" value="R3H domain"/>
    <property type="match status" value="1"/>
</dbReference>
<dbReference type="PANTHER" id="PTHR12360">
    <property type="entry name" value="NUCLEAR TRANSCRIPTION FACTOR, X-BOX BINDING 1 NFX1"/>
    <property type="match status" value="1"/>
</dbReference>
<dbReference type="InterPro" id="IPR001374">
    <property type="entry name" value="R3H_dom"/>
</dbReference>
<evidence type="ECO:0000259" key="10">
    <source>
        <dbReference type="PROSITE" id="PS51061"/>
    </source>
</evidence>
<accession>A0A1U7LM15</accession>
<evidence type="ECO:0000256" key="8">
    <source>
        <dbReference type="ARBA" id="ARBA00023163"/>
    </source>
</evidence>
<evidence type="ECO:0000313" key="12">
    <source>
        <dbReference type="Proteomes" id="UP000186594"/>
    </source>
</evidence>
<dbReference type="OrthoDB" id="6512771at2759"/>
<dbReference type="GO" id="GO:0000122">
    <property type="term" value="P:negative regulation of transcription by RNA polymerase II"/>
    <property type="evidence" value="ECO:0007669"/>
    <property type="project" value="TreeGrafter"/>
</dbReference>
<dbReference type="InterPro" id="IPR034078">
    <property type="entry name" value="NFX1_fam"/>
</dbReference>
<dbReference type="GO" id="GO:0000981">
    <property type="term" value="F:DNA-binding transcription factor activity, RNA polymerase II-specific"/>
    <property type="evidence" value="ECO:0007669"/>
    <property type="project" value="TreeGrafter"/>
</dbReference>
<feature type="domain" description="R3H" evidence="10">
    <location>
        <begin position="524"/>
        <end position="587"/>
    </location>
</feature>
<evidence type="ECO:0000256" key="5">
    <source>
        <dbReference type="ARBA" id="ARBA00022771"/>
    </source>
</evidence>
<comment type="caution">
    <text evidence="11">The sequence shown here is derived from an EMBL/GenBank/DDBJ whole genome shotgun (WGS) entry which is preliminary data.</text>
</comment>
<dbReference type="PROSITE" id="PS51061">
    <property type="entry name" value="R3H"/>
    <property type="match status" value="1"/>
</dbReference>
<keyword evidence="7" id="KW-0805">Transcription regulation</keyword>
<dbReference type="InterPro" id="IPR036867">
    <property type="entry name" value="R3H_dom_sf"/>
</dbReference>
<dbReference type="OMA" id="CFEVIFT"/>
<dbReference type="SMART" id="SM00393">
    <property type="entry name" value="R3H"/>
    <property type="match status" value="1"/>
</dbReference>
<dbReference type="GO" id="GO:0008270">
    <property type="term" value="F:zinc ion binding"/>
    <property type="evidence" value="ECO:0007669"/>
    <property type="project" value="UniProtKB-KW"/>
</dbReference>
<organism evidence="11 12">
    <name type="scientific">Neolecta irregularis (strain DAH-3)</name>
    <dbReference type="NCBI Taxonomy" id="1198029"/>
    <lineage>
        <taxon>Eukaryota</taxon>
        <taxon>Fungi</taxon>
        <taxon>Dikarya</taxon>
        <taxon>Ascomycota</taxon>
        <taxon>Taphrinomycotina</taxon>
        <taxon>Neolectales</taxon>
        <taxon>Neolectaceae</taxon>
        <taxon>Neolecta</taxon>
    </lineage>
</organism>
<keyword evidence="4" id="KW-0677">Repeat</keyword>
<dbReference type="Gene3D" id="3.30.1370.50">
    <property type="entry name" value="R3H-like domain"/>
    <property type="match status" value="1"/>
</dbReference>
<evidence type="ECO:0000256" key="2">
    <source>
        <dbReference type="ARBA" id="ARBA00007269"/>
    </source>
</evidence>
<evidence type="ECO:0000256" key="4">
    <source>
        <dbReference type="ARBA" id="ARBA00022737"/>
    </source>
</evidence>
<comment type="subcellular location">
    <subcellularLocation>
        <location evidence="1">Nucleus</location>
    </subcellularLocation>
</comment>
<dbReference type="GO" id="GO:0005634">
    <property type="term" value="C:nucleus"/>
    <property type="evidence" value="ECO:0007669"/>
    <property type="project" value="UniProtKB-SubCell"/>
</dbReference>
<dbReference type="CDD" id="cd06008">
    <property type="entry name" value="NF-X1-zinc-finger"/>
    <property type="match status" value="3"/>
</dbReference>